<dbReference type="Proteomes" id="UP000324222">
    <property type="component" value="Unassembled WGS sequence"/>
</dbReference>
<accession>A0A5B7K9D0</accession>
<feature type="compositionally biased region" description="Low complexity" evidence="2">
    <location>
        <begin position="140"/>
        <end position="173"/>
    </location>
</feature>
<dbReference type="AlphaFoldDB" id="A0A5B7K9D0"/>
<dbReference type="Pfam" id="PF00643">
    <property type="entry name" value="zf-B_box"/>
    <property type="match status" value="1"/>
</dbReference>
<sequence>MCPEHGSRLAFWCVSCETAACGECLFDRHPRPAHDLIRLQDQLHTLQERMRIRAVRLVSQLVSAAEENVAEVRAALVVVVEYLRQRKVLDDLARRARTAREAAKAARDYGDVTSVRDTIDAIQRDFEEAAITTTNRVCVSDPPSLSHSSSSSFSSSSSSSSPSSPSTSMGSSPVEDPHPKSVRDLHLSQEMTLVRPAPTNEPQVPDKHSLLSPASPQASATPLTSPPLPPATLAWSSPPMDAPNTPSPPPGKAFVLRPDTRPVQAPSREVLNER</sequence>
<dbReference type="GO" id="GO:0008270">
    <property type="term" value="F:zinc ion binding"/>
    <property type="evidence" value="ECO:0007669"/>
    <property type="project" value="UniProtKB-KW"/>
</dbReference>
<dbReference type="EMBL" id="VSRR010137399">
    <property type="protein sequence ID" value="MPD03690.1"/>
    <property type="molecule type" value="Genomic_DNA"/>
</dbReference>
<name>A0A5B7K9D0_PORTR</name>
<comment type="caution">
    <text evidence="4">The sequence shown here is derived from an EMBL/GenBank/DDBJ whole genome shotgun (WGS) entry which is preliminary data.</text>
</comment>
<dbReference type="SUPFAM" id="SSF57845">
    <property type="entry name" value="B-box zinc-binding domain"/>
    <property type="match status" value="1"/>
</dbReference>
<feature type="region of interest" description="Disordered" evidence="2">
    <location>
        <begin position="138"/>
        <end position="274"/>
    </location>
</feature>
<dbReference type="OrthoDB" id="9049620at2759"/>
<evidence type="ECO:0000256" key="1">
    <source>
        <dbReference type="PROSITE-ProRule" id="PRU00024"/>
    </source>
</evidence>
<keyword evidence="5" id="KW-1185">Reference proteome</keyword>
<proteinExistence type="predicted"/>
<keyword evidence="1" id="KW-0862">Zinc</keyword>
<reference evidence="4 5" key="1">
    <citation type="submission" date="2019-05" db="EMBL/GenBank/DDBJ databases">
        <title>Another draft genome of Portunus trituberculatus and its Hox gene families provides insights of decapod evolution.</title>
        <authorList>
            <person name="Jeong J.-H."/>
            <person name="Song I."/>
            <person name="Kim S."/>
            <person name="Choi T."/>
            <person name="Kim D."/>
            <person name="Ryu S."/>
            <person name="Kim W."/>
        </authorList>
    </citation>
    <scope>NUCLEOTIDE SEQUENCE [LARGE SCALE GENOMIC DNA]</scope>
    <source>
        <tissue evidence="4">Muscle</tissue>
    </source>
</reference>
<dbReference type="PROSITE" id="PS50119">
    <property type="entry name" value="ZF_BBOX"/>
    <property type="match status" value="1"/>
</dbReference>
<organism evidence="4 5">
    <name type="scientific">Portunus trituberculatus</name>
    <name type="common">Swimming crab</name>
    <name type="synonym">Neptunus trituberculatus</name>
    <dbReference type="NCBI Taxonomy" id="210409"/>
    <lineage>
        <taxon>Eukaryota</taxon>
        <taxon>Metazoa</taxon>
        <taxon>Ecdysozoa</taxon>
        <taxon>Arthropoda</taxon>
        <taxon>Crustacea</taxon>
        <taxon>Multicrustacea</taxon>
        <taxon>Malacostraca</taxon>
        <taxon>Eumalacostraca</taxon>
        <taxon>Eucarida</taxon>
        <taxon>Decapoda</taxon>
        <taxon>Pleocyemata</taxon>
        <taxon>Brachyura</taxon>
        <taxon>Eubrachyura</taxon>
        <taxon>Portunoidea</taxon>
        <taxon>Portunidae</taxon>
        <taxon>Portuninae</taxon>
        <taxon>Portunus</taxon>
    </lineage>
</organism>
<evidence type="ECO:0000259" key="3">
    <source>
        <dbReference type="PROSITE" id="PS50119"/>
    </source>
</evidence>
<feature type="compositionally biased region" description="Basic and acidic residues" evidence="2">
    <location>
        <begin position="175"/>
        <end position="187"/>
    </location>
</feature>
<protein>
    <recommendedName>
        <fullName evidence="3">B box-type domain-containing protein</fullName>
    </recommendedName>
</protein>
<keyword evidence="1" id="KW-0863">Zinc-finger</keyword>
<dbReference type="Gene3D" id="3.30.160.60">
    <property type="entry name" value="Classic Zinc Finger"/>
    <property type="match status" value="1"/>
</dbReference>
<evidence type="ECO:0000313" key="5">
    <source>
        <dbReference type="Proteomes" id="UP000324222"/>
    </source>
</evidence>
<evidence type="ECO:0000313" key="4">
    <source>
        <dbReference type="EMBL" id="MPD03690.1"/>
    </source>
</evidence>
<dbReference type="InterPro" id="IPR000315">
    <property type="entry name" value="Znf_B-box"/>
</dbReference>
<feature type="domain" description="B box-type" evidence="3">
    <location>
        <begin position="1"/>
        <end position="39"/>
    </location>
</feature>
<gene>
    <name evidence="4" type="ORF">E2C01_099337</name>
</gene>
<feature type="compositionally biased region" description="Low complexity" evidence="2">
    <location>
        <begin position="210"/>
        <end position="223"/>
    </location>
</feature>
<keyword evidence="1" id="KW-0479">Metal-binding</keyword>
<evidence type="ECO:0000256" key="2">
    <source>
        <dbReference type="SAM" id="MobiDB-lite"/>
    </source>
</evidence>